<evidence type="ECO:0000313" key="4">
    <source>
        <dbReference type="EMBL" id="EKU94324.1"/>
    </source>
</evidence>
<dbReference type="InterPro" id="IPR014729">
    <property type="entry name" value="Rossmann-like_a/b/a_fold"/>
</dbReference>
<dbReference type="GO" id="GO:0005737">
    <property type="term" value="C:cytoplasm"/>
    <property type="evidence" value="ECO:0007669"/>
    <property type="project" value="UniProtKB-SubCell"/>
</dbReference>
<dbReference type="Pfam" id="PF00582">
    <property type="entry name" value="Usp"/>
    <property type="match status" value="1"/>
</dbReference>
<dbReference type="PANTHER" id="PTHR46268:SF6">
    <property type="entry name" value="UNIVERSAL STRESS PROTEIN UP12"/>
    <property type="match status" value="1"/>
</dbReference>
<comment type="similarity">
    <text evidence="1 2">Belongs to the universal stress protein A family.</text>
</comment>
<reference evidence="4 5" key="1">
    <citation type="submission" date="2012-09" db="EMBL/GenBank/DDBJ databases">
        <title>The Genome Sequence of Alloiococcus otitis ATCC 51267.</title>
        <authorList>
            <consortium name="The Broad Institute Genome Sequencing Platform"/>
            <person name="Earl A."/>
            <person name="Ward D."/>
            <person name="Feldgarden M."/>
            <person name="Gevers D."/>
            <person name="Huys G."/>
            <person name="Walker B."/>
            <person name="Young S.K."/>
            <person name="Zeng Q."/>
            <person name="Gargeya S."/>
            <person name="Fitzgerald M."/>
            <person name="Haas B."/>
            <person name="Abouelleil A."/>
            <person name="Alvarado L."/>
            <person name="Arachchi H.M."/>
            <person name="Berlin A.M."/>
            <person name="Chapman S.B."/>
            <person name="Goldberg J."/>
            <person name="Griggs A."/>
            <person name="Gujja S."/>
            <person name="Hansen M."/>
            <person name="Howarth C."/>
            <person name="Imamovic A."/>
            <person name="Larimer J."/>
            <person name="McCowen C."/>
            <person name="Montmayeur A."/>
            <person name="Murphy C."/>
            <person name="Neiman D."/>
            <person name="Pearson M."/>
            <person name="Priest M."/>
            <person name="Roberts A."/>
            <person name="Saif S."/>
            <person name="Shea T."/>
            <person name="Sisk P."/>
            <person name="Sykes S."/>
            <person name="Wortman J."/>
            <person name="Nusbaum C."/>
            <person name="Birren B."/>
        </authorList>
    </citation>
    <scope>NUCLEOTIDE SEQUENCE [LARGE SCALE GENOMIC DNA]</scope>
    <source>
        <strain evidence="4 5">ATCC 51267</strain>
    </source>
</reference>
<dbReference type="HOGENOM" id="CLU_049301_16_0_9"/>
<gene>
    <name evidence="4" type="ORF">HMPREF9698_00152</name>
</gene>
<evidence type="ECO:0000313" key="5">
    <source>
        <dbReference type="Proteomes" id="UP000009875"/>
    </source>
</evidence>
<evidence type="ECO:0000256" key="2">
    <source>
        <dbReference type="PIRNR" id="PIRNR006276"/>
    </source>
</evidence>
<dbReference type="Proteomes" id="UP000009875">
    <property type="component" value="Unassembled WGS sequence"/>
</dbReference>
<dbReference type="CDD" id="cd00293">
    <property type="entry name" value="USP-like"/>
    <property type="match status" value="1"/>
</dbReference>
<evidence type="ECO:0000256" key="1">
    <source>
        <dbReference type="ARBA" id="ARBA00008791"/>
    </source>
</evidence>
<feature type="domain" description="UspA" evidence="3">
    <location>
        <begin position="3"/>
        <end position="142"/>
    </location>
</feature>
<dbReference type="OrthoDB" id="9789668at2"/>
<name>K9EAR8_9LACT</name>
<dbReference type="InterPro" id="IPR006015">
    <property type="entry name" value="Universal_stress_UspA"/>
</dbReference>
<accession>K9EAR8</accession>
<dbReference type="PRINTS" id="PR01438">
    <property type="entry name" value="UNVRSLSTRESS"/>
</dbReference>
<dbReference type="PANTHER" id="PTHR46268">
    <property type="entry name" value="STRESS RESPONSE PROTEIN NHAX"/>
    <property type="match status" value="1"/>
</dbReference>
<sequence length="143" mass="15966">MQEYKKVLVGTDGSETANLAFKRAINFALQNNASLYITHVVDTRASKPYEAFDQSVSNSMRIEADSILNQYEKQARDAGIQDVQTVLKYGSPKKTIPQVISEKGIDIVILGATGLNTFERFFIGSVSEYVVRRAECDVLIIRQ</sequence>
<dbReference type="eggNOG" id="COG0589">
    <property type="taxonomic scope" value="Bacteria"/>
</dbReference>
<dbReference type="PATRIC" id="fig|883081.3.peg.155"/>
<dbReference type="SUPFAM" id="SSF52402">
    <property type="entry name" value="Adenine nucleotide alpha hydrolases-like"/>
    <property type="match status" value="1"/>
</dbReference>
<organism evidence="4 5">
    <name type="scientific">Alloiococcus otitis ATCC 51267</name>
    <dbReference type="NCBI Taxonomy" id="883081"/>
    <lineage>
        <taxon>Bacteria</taxon>
        <taxon>Bacillati</taxon>
        <taxon>Bacillota</taxon>
        <taxon>Bacilli</taxon>
        <taxon>Lactobacillales</taxon>
        <taxon>Carnobacteriaceae</taxon>
        <taxon>Alloiococcus</taxon>
    </lineage>
</organism>
<dbReference type="PIRSF" id="PIRSF006276">
    <property type="entry name" value="UspA"/>
    <property type="match status" value="1"/>
</dbReference>
<dbReference type="RefSeq" id="WP_003776342.1">
    <property type="nucleotide sequence ID" value="NZ_JH992957.1"/>
</dbReference>
<dbReference type="Gene3D" id="3.40.50.620">
    <property type="entry name" value="HUPs"/>
    <property type="match status" value="1"/>
</dbReference>
<dbReference type="STRING" id="883081.HMPREF9698_00152"/>
<proteinExistence type="inferred from homology"/>
<keyword evidence="2" id="KW-0963">Cytoplasm</keyword>
<comment type="caution">
    <text evidence="4">The sequence shown here is derived from an EMBL/GenBank/DDBJ whole genome shotgun (WGS) entry which is preliminary data.</text>
</comment>
<protein>
    <recommendedName>
        <fullName evidence="2">Universal stress protein</fullName>
    </recommendedName>
</protein>
<dbReference type="AlphaFoldDB" id="K9EAR8"/>
<dbReference type="EMBL" id="AGXA01000003">
    <property type="protein sequence ID" value="EKU94324.1"/>
    <property type="molecule type" value="Genomic_DNA"/>
</dbReference>
<dbReference type="InterPro" id="IPR006016">
    <property type="entry name" value="UspA"/>
</dbReference>
<evidence type="ECO:0000259" key="3">
    <source>
        <dbReference type="Pfam" id="PF00582"/>
    </source>
</evidence>
<comment type="subcellular location">
    <subcellularLocation>
        <location evidence="2">Cytoplasm</location>
    </subcellularLocation>
</comment>
<keyword evidence="5" id="KW-1185">Reference proteome</keyword>